<gene>
    <name evidence="1" type="ORF">FTUN_8343</name>
</gene>
<dbReference type="KEGG" id="ftj:FTUN_8343"/>
<dbReference type="PANTHER" id="PTHR43737:SF1">
    <property type="entry name" value="DUF1501 DOMAIN-CONTAINING PROTEIN"/>
    <property type="match status" value="1"/>
</dbReference>
<dbReference type="PROSITE" id="PS51318">
    <property type="entry name" value="TAT"/>
    <property type="match status" value="1"/>
</dbReference>
<organism evidence="1 2">
    <name type="scientific">Frigoriglobus tundricola</name>
    <dbReference type="NCBI Taxonomy" id="2774151"/>
    <lineage>
        <taxon>Bacteria</taxon>
        <taxon>Pseudomonadati</taxon>
        <taxon>Planctomycetota</taxon>
        <taxon>Planctomycetia</taxon>
        <taxon>Gemmatales</taxon>
        <taxon>Gemmataceae</taxon>
        <taxon>Frigoriglobus</taxon>
    </lineage>
</organism>
<dbReference type="EMBL" id="CP053452">
    <property type="protein sequence ID" value="QJX00711.1"/>
    <property type="molecule type" value="Genomic_DNA"/>
</dbReference>
<keyword evidence="2" id="KW-1185">Reference proteome</keyword>
<dbReference type="PANTHER" id="PTHR43737">
    <property type="entry name" value="BLL7424 PROTEIN"/>
    <property type="match status" value="1"/>
</dbReference>
<dbReference type="RefSeq" id="WP_171475408.1">
    <property type="nucleotide sequence ID" value="NZ_CP053452.2"/>
</dbReference>
<proteinExistence type="predicted"/>
<dbReference type="SUPFAM" id="SSF53649">
    <property type="entry name" value="Alkaline phosphatase-like"/>
    <property type="match status" value="1"/>
</dbReference>
<sequence>MTRTDADPFGPTRRAFLRNLGGTVGTLGLASYLRAVEPSQAPAATTLKPHFAPRAKRVIFLFMAGGPSHLDTFDPKPALDKHAGQRPGGADLRTERVTGGLLPSPFKFRPGGKSGLPVSDLLPNIRSCADDLCVLRAVHATNPNHSPAANYLATGRIDAVHPGVGAWVSYGLGSENADLPGFVSLGSGFGQTAFERSGYLPGQFQATRVSSAETDPEKMIRHLRNSAVGPDEQRKQLDALQALNASHAAVNGHDPQLEARIKAMETAFRMQSAAGAAFDIRREPVRVRESYGAGEFARGCLLARRLIERGVRFVQLSLGGWDHHARINDELKKKCGEIDRPIAALLRDLRQRGLLDETLVVWGGEFGRTPVSEGGDGRDHNHYGFSVWLAGGGVKGGMAYGATDEFGFKATEGRVAVHDLHATILHLLGLDHEKLTYRYSGRDFRLTDVSGRVVNEILA</sequence>
<protein>
    <submittedName>
        <fullName evidence="1">Uncharacterized DUF1501 protein, type 1</fullName>
    </submittedName>
</protein>
<dbReference type="Pfam" id="PF07394">
    <property type="entry name" value="DUF1501"/>
    <property type="match status" value="1"/>
</dbReference>
<dbReference type="Proteomes" id="UP000503447">
    <property type="component" value="Chromosome"/>
</dbReference>
<evidence type="ECO:0000313" key="1">
    <source>
        <dbReference type="EMBL" id="QJX00711.1"/>
    </source>
</evidence>
<accession>A0A6M5Z5J6</accession>
<reference evidence="2" key="1">
    <citation type="submission" date="2020-05" db="EMBL/GenBank/DDBJ databases">
        <title>Frigoriglobus tundricola gen. nov., sp. nov., a psychrotolerant cellulolytic planctomycete of the family Gemmataceae with two divergent copies of 16S rRNA gene.</title>
        <authorList>
            <person name="Kulichevskaya I.S."/>
            <person name="Ivanova A.A."/>
            <person name="Naumoff D.G."/>
            <person name="Beletsky A.V."/>
            <person name="Rijpstra W.I.C."/>
            <person name="Sinninghe Damste J.S."/>
            <person name="Mardanov A.V."/>
            <person name="Ravin N.V."/>
            <person name="Dedysh S.N."/>
        </authorList>
    </citation>
    <scope>NUCLEOTIDE SEQUENCE [LARGE SCALE GENOMIC DNA]</scope>
    <source>
        <strain evidence="2">PL17</strain>
    </source>
</reference>
<dbReference type="InterPro" id="IPR017850">
    <property type="entry name" value="Alkaline_phosphatase_core_sf"/>
</dbReference>
<name>A0A6M5Z5J6_9BACT</name>
<dbReference type="InterPro" id="IPR010869">
    <property type="entry name" value="DUF1501"/>
</dbReference>
<dbReference type="Gene3D" id="3.40.720.10">
    <property type="entry name" value="Alkaline Phosphatase, subunit A"/>
    <property type="match status" value="1"/>
</dbReference>
<evidence type="ECO:0000313" key="2">
    <source>
        <dbReference type="Proteomes" id="UP000503447"/>
    </source>
</evidence>
<dbReference type="AlphaFoldDB" id="A0A6M5Z5J6"/>
<dbReference type="InterPro" id="IPR006311">
    <property type="entry name" value="TAT_signal"/>
</dbReference>